<dbReference type="InterPro" id="IPR050235">
    <property type="entry name" value="CK1_Ser-Thr_kinase"/>
</dbReference>
<feature type="domain" description="C2H2-type" evidence="6">
    <location>
        <begin position="360"/>
        <end position="388"/>
    </location>
</feature>
<keyword evidence="8" id="KW-0808">Transferase</keyword>
<dbReference type="Gene3D" id="1.10.238.10">
    <property type="entry name" value="EF-hand"/>
    <property type="match status" value="2"/>
</dbReference>
<dbReference type="InterPro" id="IPR011009">
    <property type="entry name" value="Kinase-like_dom_sf"/>
</dbReference>
<dbReference type="STRING" id="6336.A0A0V0RU36"/>
<proteinExistence type="predicted"/>
<dbReference type="InterPro" id="IPR011992">
    <property type="entry name" value="EF-hand-dom_pair"/>
</dbReference>
<evidence type="ECO:0000256" key="3">
    <source>
        <dbReference type="PROSITE-ProRule" id="PRU10141"/>
    </source>
</evidence>
<dbReference type="PROSITE" id="PS50011">
    <property type="entry name" value="PROTEIN_KINASE_DOM"/>
    <property type="match status" value="1"/>
</dbReference>
<evidence type="ECO:0000256" key="1">
    <source>
        <dbReference type="ARBA" id="ARBA00022837"/>
    </source>
</evidence>
<dbReference type="SUPFAM" id="SSF47473">
    <property type="entry name" value="EF-hand"/>
    <property type="match status" value="2"/>
</dbReference>
<dbReference type="InterPro" id="IPR000719">
    <property type="entry name" value="Prot_kinase_dom"/>
</dbReference>
<dbReference type="Pfam" id="PF00069">
    <property type="entry name" value="Pkinase"/>
    <property type="match status" value="1"/>
</dbReference>
<accession>A0A0V0RU36</accession>
<sequence length="1337" mass="154544">MENPQLLPMNSMMESSKCESEIHSVRDGSNGSAVLSDKKACLAAVNNYSNCPAVSGGEPSKAAECETVGKCGGTSAPKKNPIAFPYTGYCGGMWIPFDNRYTFANPSSYFSFYPGYYGGQHGKAGFSSTEVEERPAAEPSPPPFEPPTTVAEIRKAIRKKMHRCKVCKNRFIEKDIYERHLRDRHPVVYIKYAEEQAKIMEDQRLAELEQIRREEIQTGGFILPAKDVEEAEARTDPAEIKLPPEEDVGGYYTAYDEDGLATKKRRAYVKKISPQCPFCDKRFRNDNSLKKHVAKKHPEAINFIQCNKCFKVLKSMDEMRSHDCELAWICWSCVPIRNMITQERLDVHRKKFHRGSQSGFRCNECSRKFLTPRKLRKHKKMAHIIQKPYKCHFCEEYFPTDTQTALHERIHTGKVNFECTVCDFKTNRFMRLCDHKRREHGYVCIICKEKMVEWSELKYHTLTVHGGYLSEESHTVCIESPRVWILQRSRGQHWQQSSPLCILELSLCELGEYGEKSAIMTIHAKRSLSDDALFLIRKNNAITNFEMDLTKCKDCRNTDHSYQPTYVLIALNVENASSSSSSSYFNVNGTTLLKAERLELNNSLYFAKAINISHRIIVQSWICRHTMSSIFLKKFTCRNAVRSSMFTILQCHKSGKGYSGFSHGRAKTTIAFAVSWTEKISNSAKYILGRKDAATFDDNAQLTFREKRIVEYENRIRTFSSTWKIFRYFATIKLCSPVEEGGDEKCKIYMTFKDFLRSITPGMLQPNGLRLDQFHRVRRQTESVETVDFSSISEESLMSYADFIFAFNVLLTASAEKIAIAFKMFDYNNDGLLHYEEFNQMQLLVQNANMSKRGSDSSLNAAYSALEPESIFAKIFFGPTLQRTVSFSDFLEFRQHFQEFILQLQFNEHVHANETTTTTTVDAFGFAKLVLLHSRVEREKLNQMMRRVQKHANNCRRNCRFSLQDYFHYFKLLNRLDELETALKICHLNGLTVDVEQFKRIVGLFANSRQQHLDHIAEILFAIFDENGDGVLNSDEFCRHMRSRFTFGFSEQNYPHFSAKMLIGKGGYGRVHVADDLRTGKSAAVKSEHRKVKEKEDSIDQELKVFFAYHKSVHCPRLFGYGKWRDISYIVMEILGPTLHERRLKMPSLAFSPNTALRCCADILTCIQDLHDVGYVHRDIKLANLATGTSEYNKRRLYLFDFGLSRKYIDENKQLIKKRKITCFKGTRKYASIKAHLNQDIGRVDDLWSLFYSIIEMFTGSLPWQGIHDNDKILQMKSSITLGTLCEELLPEFNLFALHLSTLKFEDRPCYEFLNILIEKSAYEFSISEDEPFDWEF</sequence>
<evidence type="ECO:0000259" key="7">
    <source>
        <dbReference type="PROSITE" id="PS50222"/>
    </source>
</evidence>
<dbReference type="InterPro" id="IPR002048">
    <property type="entry name" value="EF_hand_dom"/>
</dbReference>
<evidence type="ECO:0000256" key="4">
    <source>
        <dbReference type="SAM" id="MobiDB-lite"/>
    </source>
</evidence>
<dbReference type="InterPro" id="IPR018247">
    <property type="entry name" value="EF_Hand_1_Ca_BS"/>
</dbReference>
<keyword evidence="1" id="KW-0106">Calcium</keyword>
<dbReference type="SUPFAM" id="SSF56112">
    <property type="entry name" value="Protein kinase-like (PK-like)"/>
    <property type="match status" value="1"/>
</dbReference>
<evidence type="ECO:0000313" key="8">
    <source>
        <dbReference type="EMBL" id="KRX18003.1"/>
    </source>
</evidence>
<dbReference type="CDD" id="cd15900">
    <property type="entry name" value="EFh_MICU"/>
    <property type="match status" value="1"/>
</dbReference>
<dbReference type="PROSITE" id="PS50157">
    <property type="entry name" value="ZINC_FINGER_C2H2_2"/>
    <property type="match status" value="3"/>
</dbReference>
<evidence type="ECO:0000259" key="6">
    <source>
        <dbReference type="PROSITE" id="PS50157"/>
    </source>
</evidence>
<keyword evidence="9" id="KW-1185">Reference proteome</keyword>
<keyword evidence="8" id="KW-0418">Kinase</keyword>
<keyword evidence="3" id="KW-0547">Nucleotide-binding</keyword>
<dbReference type="PROSITE" id="PS00018">
    <property type="entry name" value="EF_HAND_1"/>
    <property type="match status" value="1"/>
</dbReference>
<feature type="domain" description="C2H2-type" evidence="6">
    <location>
        <begin position="274"/>
        <end position="297"/>
    </location>
</feature>
<keyword evidence="3" id="KW-0067">ATP-binding</keyword>
<dbReference type="SUPFAM" id="SSF57667">
    <property type="entry name" value="beta-beta-alpha zinc fingers"/>
    <property type="match status" value="2"/>
</dbReference>
<dbReference type="InterPro" id="IPR036236">
    <property type="entry name" value="Znf_C2H2_sf"/>
</dbReference>
<evidence type="ECO:0000256" key="2">
    <source>
        <dbReference type="PROSITE-ProRule" id="PRU00042"/>
    </source>
</evidence>
<keyword evidence="2" id="KW-0863">Zinc-finger</keyword>
<name>A0A0V0RU36_9BILA</name>
<dbReference type="PROSITE" id="PS00107">
    <property type="entry name" value="PROTEIN_KINASE_ATP"/>
    <property type="match status" value="1"/>
</dbReference>
<dbReference type="SMART" id="SM00355">
    <property type="entry name" value="ZnF_C2H2"/>
    <property type="match status" value="6"/>
</dbReference>
<evidence type="ECO:0000259" key="5">
    <source>
        <dbReference type="PROSITE" id="PS50011"/>
    </source>
</evidence>
<feature type="non-terminal residue" evidence="8">
    <location>
        <position position="1337"/>
    </location>
</feature>
<dbReference type="Pfam" id="PF13894">
    <property type="entry name" value="zf-C2H2_4"/>
    <property type="match status" value="1"/>
</dbReference>
<dbReference type="PANTHER" id="PTHR11909">
    <property type="entry name" value="CASEIN KINASE-RELATED"/>
    <property type="match status" value="1"/>
</dbReference>
<dbReference type="InterPro" id="IPR013087">
    <property type="entry name" value="Znf_C2H2_type"/>
</dbReference>
<feature type="region of interest" description="Disordered" evidence="4">
    <location>
        <begin position="127"/>
        <end position="148"/>
    </location>
</feature>
<dbReference type="Gene3D" id="1.10.510.10">
    <property type="entry name" value="Transferase(Phosphotransferase) domain 1"/>
    <property type="match status" value="1"/>
</dbReference>
<feature type="domain" description="C2H2-type" evidence="6">
    <location>
        <begin position="389"/>
        <end position="416"/>
    </location>
</feature>
<dbReference type="SMART" id="SM00054">
    <property type="entry name" value="EFh"/>
    <property type="match status" value="2"/>
</dbReference>
<dbReference type="GO" id="GO:0005524">
    <property type="term" value="F:ATP binding"/>
    <property type="evidence" value="ECO:0007669"/>
    <property type="project" value="UniProtKB-UniRule"/>
</dbReference>
<dbReference type="PROSITE" id="PS00028">
    <property type="entry name" value="ZINC_FINGER_C2H2_1"/>
    <property type="match status" value="5"/>
</dbReference>
<comment type="caution">
    <text evidence="8">The sequence shown here is derived from an EMBL/GenBank/DDBJ whole genome shotgun (WGS) entry which is preliminary data.</text>
</comment>
<organism evidence="8 9">
    <name type="scientific">Trichinella nelsoni</name>
    <dbReference type="NCBI Taxonomy" id="6336"/>
    <lineage>
        <taxon>Eukaryota</taxon>
        <taxon>Metazoa</taxon>
        <taxon>Ecdysozoa</taxon>
        <taxon>Nematoda</taxon>
        <taxon>Enoplea</taxon>
        <taxon>Dorylaimia</taxon>
        <taxon>Trichinellida</taxon>
        <taxon>Trichinellidae</taxon>
        <taxon>Trichinella</taxon>
    </lineage>
</organism>
<dbReference type="InterPro" id="IPR017441">
    <property type="entry name" value="Protein_kinase_ATP_BS"/>
</dbReference>
<dbReference type="Pfam" id="PF13833">
    <property type="entry name" value="EF-hand_8"/>
    <property type="match status" value="1"/>
</dbReference>
<reference evidence="8 9" key="1">
    <citation type="submission" date="2015-01" db="EMBL/GenBank/DDBJ databases">
        <title>Evolution of Trichinella species and genotypes.</title>
        <authorList>
            <person name="Korhonen P.K."/>
            <person name="Edoardo P."/>
            <person name="Giuseppe L.R."/>
            <person name="Gasser R.B."/>
        </authorList>
    </citation>
    <scope>NUCLEOTIDE SEQUENCE [LARGE SCALE GENOMIC DNA]</scope>
    <source>
        <strain evidence="8">ISS37</strain>
    </source>
</reference>
<keyword evidence="2" id="KW-0862">Zinc</keyword>
<feature type="domain" description="EF-hand" evidence="7">
    <location>
        <begin position="813"/>
        <end position="848"/>
    </location>
</feature>
<dbReference type="EMBL" id="JYDL01000079">
    <property type="protein sequence ID" value="KRX18003.1"/>
    <property type="molecule type" value="Genomic_DNA"/>
</dbReference>
<dbReference type="GO" id="GO:0008270">
    <property type="term" value="F:zinc ion binding"/>
    <property type="evidence" value="ECO:0007669"/>
    <property type="project" value="UniProtKB-KW"/>
</dbReference>
<feature type="domain" description="EF-hand" evidence="7">
    <location>
        <begin position="1012"/>
        <end position="1047"/>
    </location>
</feature>
<dbReference type="Pfam" id="PF13202">
    <property type="entry name" value="EF-hand_5"/>
    <property type="match status" value="1"/>
</dbReference>
<dbReference type="PROSITE" id="PS50222">
    <property type="entry name" value="EF_HAND_2"/>
    <property type="match status" value="2"/>
</dbReference>
<feature type="domain" description="Protein kinase" evidence="5">
    <location>
        <begin position="1057"/>
        <end position="1326"/>
    </location>
</feature>
<dbReference type="Proteomes" id="UP000054630">
    <property type="component" value="Unassembled WGS sequence"/>
</dbReference>
<protein>
    <submittedName>
        <fullName evidence="8">Putative serine/threonine-protein kinase</fullName>
    </submittedName>
</protein>
<keyword evidence="2" id="KW-0479">Metal-binding</keyword>
<dbReference type="Gene3D" id="3.30.160.60">
    <property type="entry name" value="Classic Zinc Finger"/>
    <property type="match status" value="2"/>
</dbReference>
<dbReference type="SMART" id="SM00220">
    <property type="entry name" value="S_TKc"/>
    <property type="match status" value="1"/>
</dbReference>
<feature type="binding site" evidence="3">
    <location>
        <position position="1086"/>
    </location>
    <ligand>
        <name>ATP</name>
        <dbReference type="ChEBI" id="CHEBI:30616"/>
    </ligand>
</feature>
<evidence type="ECO:0000313" key="9">
    <source>
        <dbReference type="Proteomes" id="UP000054630"/>
    </source>
</evidence>
<dbReference type="OrthoDB" id="10056860at2759"/>
<dbReference type="GO" id="GO:0005509">
    <property type="term" value="F:calcium ion binding"/>
    <property type="evidence" value="ECO:0007669"/>
    <property type="project" value="InterPro"/>
</dbReference>
<gene>
    <name evidence="8" type="ORF">T07_14759</name>
</gene>
<dbReference type="GO" id="GO:0004672">
    <property type="term" value="F:protein kinase activity"/>
    <property type="evidence" value="ECO:0007669"/>
    <property type="project" value="InterPro"/>
</dbReference>